<reference evidence="1" key="1">
    <citation type="submission" date="2022-12" db="EMBL/GenBank/DDBJ databases">
        <authorList>
            <person name="Ruckert C."/>
            <person name="Busche T."/>
            <person name="Kalinowski J."/>
            <person name="Wittmann C."/>
        </authorList>
    </citation>
    <scope>NUCLEOTIDE SEQUENCE</scope>
    <source>
        <strain evidence="1">DSM 40467</strain>
    </source>
</reference>
<evidence type="ECO:0000313" key="1">
    <source>
        <dbReference type="EMBL" id="WAZ26664.1"/>
    </source>
</evidence>
<accession>A0ABY7KQN6</accession>
<dbReference type="EMBL" id="CP114413">
    <property type="protein sequence ID" value="WAZ26664.1"/>
    <property type="molecule type" value="Genomic_DNA"/>
</dbReference>
<gene>
    <name evidence="1" type="ORF">STRCI_008272</name>
</gene>
<proteinExistence type="predicted"/>
<dbReference type="Proteomes" id="UP001164439">
    <property type="component" value="Chromosome"/>
</dbReference>
<organism evidence="1 2">
    <name type="scientific">Streptomyces cinnabarinus</name>
    <dbReference type="NCBI Taxonomy" id="67287"/>
    <lineage>
        <taxon>Bacteria</taxon>
        <taxon>Bacillati</taxon>
        <taxon>Actinomycetota</taxon>
        <taxon>Actinomycetes</taxon>
        <taxon>Kitasatosporales</taxon>
        <taxon>Streptomycetaceae</taxon>
        <taxon>Streptomyces</taxon>
    </lineage>
</organism>
<protein>
    <submittedName>
        <fullName evidence="1">RacP protein</fullName>
    </submittedName>
</protein>
<evidence type="ECO:0000313" key="2">
    <source>
        <dbReference type="Proteomes" id="UP001164439"/>
    </source>
</evidence>
<dbReference type="RefSeq" id="WP_269664150.1">
    <property type="nucleotide sequence ID" value="NZ_CP114413.1"/>
</dbReference>
<sequence>METAPAGLKKSRLMVVTELSRSQIVRGLAAYRELAGGKRWPPLMWSFDRGYHFCEDADELEAWERQWAEVKYTQISSVITGVLDPHARLFPKSRWVAYVVAQMNAIQSSLGMIAHPQLQ</sequence>
<name>A0ABY7KQN6_9ACTN</name>
<keyword evidence="2" id="KW-1185">Reference proteome</keyword>